<comment type="caution">
    <text evidence="1">The sequence shown here is derived from an EMBL/GenBank/DDBJ whole genome shotgun (WGS) entry which is preliminary data.</text>
</comment>
<dbReference type="SUPFAM" id="SSF51621">
    <property type="entry name" value="Phosphoenolpyruvate/pyruvate domain"/>
    <property type="match status" value="1"/>
</dbReference>
<dbReference type="InterPro" id="IPR039556">
    <property type="entry name" value="ICL/PEPM"/>
</dbReference>
<dbReference type="OrthoDB" id="429143at2759"/>
<dbReference type="PANTHER" id="PTHR42905">
    <property type="entry name" value="PHOSPHOENOLPYRUVATE CARBOXYLASE"/>
    <property type="match status" value="1"/>
</dbReference>
<gene>
    <name evidence="1" type="ORF">D9758_013912</name>
</gene>
<keyword evidence="2" id="KW-1185">Reference proteome</keyword>
<dbReference type="InterPro" id="IPR040442">
    <property type="entry name" value="Pyrv_kinase-like_dom_sf"/>
</dbReference>
<reference evidence="1 2" key="1">
    <citation type="journal article" date="2020" name="ISME J.">
        <title>Uncovering the hidden diversity of litter-decomposition mechanisms in mushroom-forming fungi.</title>
        <authorList>
            <person name="Floudas D."/>
            <person name="Bentzer J."/>
            <person name="Ahren D."/>
            <person name="Johansson T."/>
            <person name="Persson P."/>
            <person name="Tunlid A."/>
        </authorList>
    </citation>
    <scope>NUCLEOTIDE SEQUENCE [LARGE SCALE GENOMIC DNA]</scope>
    <source>
        <strain evidence="1 2">CBS 291.85</strain>
    </source>
</reference>
<evidence type="ECO:0000313" key="2">
    <source>
        <dbReference type="Proteomes" id="UP000559256"/>
    </source>
</evidence>
<protein>
    <submittedName>
        <fullName evidence="1">Uncharacterized protein</fullName>
    </submittedName>
</protein>
<dbReference type="InterPro" id="IPR015813">
    <property type="entry name" value="Pyrv/PenolPyrv_kinase-like_dom"/>
</dbReference>
<name>A0A8H5CMM9_9AGAR</name>
<sequence>MSSKLNQLANHFASLHVPGKPLILTNVHDCASTNAMLSLRPEIQAIATSSYAVASVNGLNDQTLTLDVHAEALARISEVIKSADPAANNGLGIPLSCDILDGHGSRLSETMKKIIEIGAVGCNIEDSYYDPATKKTKLYSVEEMKNRILQAKKVATELGIPHFVFNVRTDASFTHDRSGQDIDEAVARGKAYLATGVPTTIFVWSGGAPGGTSSESVRRLVKEFDGRLSVLLNRKDVGGLSVDELTKLGVARVSTGSLIFAQTTNATKALGKDILTGGYMGTLAVKA</sequence>
<dbReference type="Gene3D" id="3.20.20.60">
    <property type="entry name" value="Phosphoenolpyruvate-binding domains"/>
    <property type="match status" value="1"/>
</dbReference>
<dbReference type="GO" id="GO:0003824">
    <property type="term" value="F:catalytic activity"/>
    <property type="evidence" value="ECO:0007669"/>
    <property type="project" value="InterPro"/>
</dbReference>
<proteinExistence type="predicted"/>
<accession>A0A8H5CMM9</accession>
<dbReference type="AlphaFoldDB" id="A0A8H5CMM9"/>
<dbReference type="Proteomes" id="UP000559256">
    <property type="component" value="Unassembled WGS sequence"/>
</dbReference>
<dbReference type="CDD" id="cd00377">
    <property type="entry name" value="ICL_PEPM"/>
    <property type="match status" value="1"/>
</dbReference>
<evidence type="ECO:0000313" key="1">
    <source>
        <dbReference type="EMBL" id="KAF5344612.1"/>
    </source>
</evidence>
<dbReference type="EMBL" id="JAACJM010000122">
    <property type="protein sequence ID" value="KAF5344612.1"/>
    <property type="molecule type" value="Genomic_DNA"/>
</dbReference>
<organism evidence="1 2">
    <name type="scientific">Tetrapyrgos nigripes</name>
    <dbReference type="NCBI Taxonomy" id="182062"/>
    <lineage>
        <taxon>Eukaryota</taxon>
        <taxon>Fungi</taxon>
        <taxon>Dikarya</taxon>
        <taxon>Basidiomycota</taxon>
        <taxon>Agaricomycotina</taxon>
        <taxon>Agaricomycetes</taxon>
        <taxon>Agaricomycetidae</taxon>
        <taxon>Agaricales</taxon>
        <taxon>Marasmiineae</taxon>
        <taxon>Marasmiaceae</taxon>
        <taxon>Tetrapyrgos</taxon>
    </lineage>
</organism>
<dbReference type="PANTHER" id="PTHR42905:SF16">
    <property type="entry name" value="CARBOXYPHOSPHONOENOLPYRUVATE PHOSPHONOMUTASE-LIKE PROTEIN (AFU_ORTHOLOGUE AFUA_5G07230)"/>
    <property type="match status" value="1"/>
</dbReference>
<dbReference type="Pfam" id="PF13714">
    <property type="entry name" value="PEP_mutase"/>
    <property type="match status" value="1"/>
</dbReference>